<proteinExistence type="predicted"/>
<name>A0A136IL54_9PEZI</name>
<dbReference type="Proteomes" id="UP000070501">
    <property type="component" value="Unassembled WGS sequence"/>
</dbReference>
<feature type="compositionally biased region" description="Low complexity" evidence="1">
    <location>
        <begin position="234"/>
        <end position="250"/>
    </location>
</feature>
<accession>A0A136IL54</accession>
<feature type="region of interest" description="Disordered" evidence="1">
    <location>
        <begin position="231"/>
        <end position="281"/>
    </location>
</feature>
<dbReference type="InterPro" id="IPR023296">
    <property type="entry name" value="Glyco_hydro_beta-prop_sf"/>
</dbReference>
<dbReference type="SUPFAM" id="SSF75005">
    <property type="entry name" value="Arabinanase/levansucrase/invertase"/>
    <property type="match status" value="1"/>
</dbReference>
<keyword evidence="3" id="KW-1185">Reference proteome</keyword>
<evidence type="ECO:0000256" key="1">
    <source>
        <dbReference type="SAM" id="MobiDB-lite"/>
    </source>
</evidence>
<dbReference type="Gene3D" id="2.115.10.20">
    <property type="entry name" value="Glycosyl hydrolase domain, family 43"/>
    <property type="match status" value="1"/>
</dbReference>
<dbReference type="PANTHER" id="PTHR43301">
    <property type="entry name" value="ARABINAN ENDO-1,5-ALPHA-L-ARABINOSIDASE"/>
    <property type="match status" value="1"/>
</dbReference>
<dbReference type="GO" id="GO:0016787">
    <property type="term" value="F:hydrolase activity"/>
    <property type="evidence" value="ECO:0007669"/>
    <property type="project" value="UniProtKB-KW"/>
</dbReference>
<dbReference type="EMBL" id="KQ964276">
    <property type="protein sequence ID" value="KXJ85690.1"/>
    <property type="molecule type" value="Genomic_DNA"/>
</dbReference>
<feature type="region of interest" description="Disordered" evidence="1">
    <location>
        <begin position="170"/>
        <end position="197"/>
    </location>
</feature>
<dbReference type="PANTHER" id="PTHR43301:SF3">
    <property type="entry name" value="ARABINAN ENDO-1,5-ALPHA-L-ARABINOSIDASE A-RELATED"/>
    <property type="match status" value="1"/>
</dbReference>
<gene>
    <name evidence="2" type="ORF">Micbo1qcDRAFT_209742</name>
</gene>
<evidence type="ECO:0000313" key="2">
    <source>
        <dbReference type="EMBL" id="KXJ85690.1"/>
    </source>
</evidence>
<sequence>MWLPPRTAELGFDRGVYDHPVVILSPQAPRGRVDFLLTNLITRFPNSPDVRRCYLPIWPAARHPDNGILLKLSSTGDSLSKKSYVSTEFVRSIELAALRDYHRPRPGRGNRPCPYLLRASYGKLLNYVDYIAGFNAALCVGIIPDPGEEVREAAEGWALLTTMGLPSHPAGVVSDRASASSSQEPQPADEKKRPAGTSLTRRKRILLAVLAGLVTLGLVLGLALGLTIGRHNASSSSTSTSNPSSPDDNSGPVDGPLTTAPPRGTHPNPHPITGTIPNNANWTTLDPTLVRRASDGKLFLYTTGGGSGYVWTSPSSLAGPWTKLQESMVPKGIQAGAPDVHRWNDTTYIMFHNSHAYNYSLSAGVTNPEAQFNWHDASIIARTSSTLEPGSWREVGRLEIDWAAKYNILDAALLRIPAGRNKSAPAGSPASRAQNLLSFGSYQTGLYQIPLDADFPVKLADKAMGAMTHLSRNETNKIDATEGTYMYYRADDSNSGSSGSGKGEGWYYLFFSSGHCCPIATVHHNTTTAGPHHNHTSPAQPPPSVVTTTYTVSGGATTTNDTKISWFPYDQAYRVMVCRSRTPRGDYVDRKGRSCLTQSGGTLVLASHDEVFAPGGQGVVDDEVEGPVLYYHYVTFNLTTNRVSETDKGYKFGWNKLDFSDQGWPRVV</sequence>
<dbReference type="InterPro" id="IPR050727">
    <property type="entry name" value="GH43_arabinanases"/>
</dbReference>
<organism evidence="2 3">
    <name type="scientific">Microdochium bolleyi</name>
    <dbReference type="NCBI Taxonomy" id="196109"/>
    <lineage>
        <taxon>Eukaryota</taxon>
        <taxon>Fungi</taxon>
        <taxon>Dikarya</taxon>
        <taxon>Ascomycota</taxon>
        <taxon>Pezizomycotina</taxon>
        <taxon>Sordariomycetes</taxon>
        <taxon>Xylariomycetidae</taxon>
        <taxon>Xylariales</taxon>
        <taxon>Microdochiaceae</taxon>
        <taxon>Microdochium</taxon>
    </lineage>
</organism>
<reference evidence="3" key="1">
    <citation type="submission" date="2016-02" db="EMBL/GenBank/DDBJ databases">
        <title>Draft genome sequence of Microdochium bolleyi, a fungal endophyte of beachgrass.</title>
        <authorList>
            <consortium name="DOE Joint Genome Institute"/>
            <person name="David A.S."/>
            <person name="May G."/>
            <person name="Haridas S."/>
            <person name="Lim J."/>
            <person name="Wang M."/>
            <person name="Labutti K."/>
            <person name="Lipzen A."/>
            <person name="Barry K."/>
            <person name="Grigoriev I.V."/>
        </authorList>
    </citation>
    <scope>NUCLEOTIDE SEQUENCE [LARGE SCALE GENOMIC DNA]</scope>
    <source>
        <strain evidence="3">J235TASD1</strain>
    </source>
</reference>
<keyword evidence="2" id="KW-0378">Hydrolase</keyword>
<dbReference type="AlphaFoldDB" id="A0A136IL54"/>
<evidence type="ECO:0000313" key="3">
    <source>
        <dbReference type="Proteomes" id="UP000070501"/>
    </source>
</evidence>
<dbReference type="OrthoDB" id="195678at2759"/>
<dbReference type="InParanoid" id="A0A136IL54"/>
<protein>
    <submittedName>
        <fullName evidence="2">Glycosyl hydrolase</fullName>
    </submittedName>
</protein>